<organism evidence="2 3">
    <name type="scientific">Lymnaea stagnalis</name>
    <name type="common">Great pond snail</name>
    <name type="synonym">Helix stagnalis</name>
    <dbReference type="NCBI Taxonomy" id="6523"/>
    <lineage>
        <taxon>Eukaryota</taxon>
        <taxon>Metazoa</taxon>
        <taxon>Spiralia</taxon>
        <taxon>Lophotrochozoa</taxon>
        <taxon>Mollusca</taxon>
        <taxon>Gastropoda</taxon>
        <taxon>Heterobranchia</taxon>
        <taxon>Euthyneura</taxon>
        <taxon>Panpulmonata</taxon>
        <taxon>Hygrophila</taxon>
        <taxon>Lymnaeoidea</taxon>
        <taxon>Lymnaeidae</taxon>
        <taxon>Lymnaea</taxon>
    </lineage>
</organism>
<dbReference type="EMBL" id="CAXITT010000267">
    <property type="protein sequence ID" value="CAL1537567.1"/>
    <property type="molecule type" value="Genomic_DNA"/>
</dbReference>
<gene>
    <name evidence="2" type="ORF">GSLYS_00011470001</name>
</gene>
<reference evidence="2 3" key="1">
    <citation type="submission" date="2024-04" db="EMBL/GenBank/DDBJ databases">
        <authorList>
            <consortium name="Genoscope - CEA"/>
            <person name="William W."/>
        </authorList>
    </citation>
    <scope>NUCLEOTIDE SEQUENCE [LARGE SCALE GENOMIC DNA]</scope>
</reference>
<evidence type="ECO:0000313" key="2">
    <source>
        <dbReference type="EMBL" id="CAL1537567.1"/>
    </source>
</evidence>
<keyword evidence="1" id="KW-0812">Transmembrane</keyword>
<sequence>MGPMGSSETVSKHFVYIDKSKCVRCSEGLSFKNNNSVDDDDDSNDGTYETDTVNTTLNVGEQVTLNQRCVVKSLLAGIVTLTAITLIVIVSAANRDHKGGEARKPLKLVSSGQTAGGDQRITLRHQFLIRDVAGTGHSQVMSLDDDKMMYVIEDTESKYYNSYIVVDFTEEKETFLIVAKSKNEFGTDIQETLVLFCETSQFDRAFHGTFAQASNILKVAEFEGVHKGSKVKFVSSYIGAPATLGRFLSLVVNGSCENLTKRYLFSWENLDESLACGAKIVMNTELGKCPQDLCGLFAGNPLSRGLACNKFRSCNYVMGACNPFYIHKPRNIQTRPFCVCRRTASADAGRLECPETEDDGGECEIPKRDLLISQSNLACLCFYQILVAYPYLSEGAGVPGDDSREGRELVQWMMRDDLVTGPAITYSQCPC</sequence>
<dbReference type="AlphaFoldDB" id="A0AAV2HTZ6"/>
<name>A0AAV2HTZ6_LYMST</name>
<keyword evidence="1" id="KW-1133">Transmembrane helix</keyword>
<protein>
    <submittedName>
        <fullName evidence="2">Uncharacterized protein</fullName>
    </submittedName>
</protein>
<keyword evidence="1" id="KW-0472">Membrane</keyword>
<keyword evidence="3" id="KW-1185">Reference proteome</keyword>
<proteinExistence type="predicted"/>
<evidence type="ECO:0000313" key="3">
    <source>
        <dbReference type="Proteomes" id="UP001497497"/>
    </source>
</evidence>
<evidence type="ECO:0000256" key="1">
    <source>
        <dbReference type="SAM" id="Phobius"/>
    </source>
</evidence>
<comment type="caution">
    <text evidence="2">The sequence shown here is derived from an EMBL/GenBank/DDBJ whole genome shotgun (WGS) entry which is preliminary data.</text>
</comment>
<dbReference type="Proteomes" id="UP001497497">
    <property type="component" value="Unassembled WGS sequence"/>
</dbReference>
<feature type="transmembrane region" description="Helical" evidence="1">
    <location>
        <begin position="74"/>
        <end position="94"/>
    </location>
</feature>
<accession>A0AAV2HTZ6</accession>